<dbReference type="GO" id="GO:0005524">
    <property type="term" value="F:ATP binding"/>
    <property type="evidence" value="ECO:0007669"/>
    <property type="project" value="UniProtKB-UniRule"/>
</dbReference>
<dbReference type="HOGENOM" id="CLU_011252_2_1_9"/>
<evidence type="ECO:0000256" key="2">
    <source>
        <dbReference type="ARBA" id="ARBA00022741"/>
    </source>
</evidence>
<evidence type="ECO:0000256" key="1">
    <source>
        <dbReference type="ARBA" id="ARBA00022730"/>
    </source>
</evidence>
<dbReference type="FunFam" id="3.40.50.300:FF:000830">
    <property type="entry name" value="Endonuclease MutS2"/>
    <property type="match status" value="1"/>
</dbReference>
<dbReference type="SUPFAM" id="SSF48334">
    <property type="entry name" value="DNA repair protein MutS, domain III"/>
    <property type="match status" value="1"/>
</dbReference>
<dbReference type="RefSeq" id="WP_006791121.1">
    <property type="nucleotide sequence ID" value="NZ_JH417616.1"/>
</dbReference>
<dbReference type="SUPFAM" id="SSF160443">
    <property type="entry name" value="SMR domain-like"/>
    <property type="match status" value="1"/>
</dbReference>
<sequence length="787" mass="88060">MNKRSMRILGFNEIRDMLVCLAPSRLSRELAGKLKPYNDEKDLVRSLNDTEEAVICSEREGPVPLGGIADVRPYLEKAKRDIALEGDECLAVWENIRRYREVKEFFAPRYGDYPQLAEKAAAIGDFSFLERKFTSVFNEEHQIRDNASAELLRLRGRITELERQTKRYINTILRNKEYQKYFQDTLVTIRNNRSVIPVKQEYRHAFPGIVHDMSASGATLYVEPLAIVEADNDLQAARLGEAKEIERIFRRLTALVAGNYEGLMESTLLVGALEFAFTKARLALQMKATRPLISQNRVIKLYDARHPLIPADKVVSNTIILGGEYRILLITGSNTGGKTVSMKTLGLLALMHQAGLFLPVRDGSELPVFGDIFADIGDEQDIAQDLSTFSSHMKQLVYIIKHATAEDLVLADEIGSGTDPAEGGALAIAVMEELYRKGVLAMVTTHYNELKNYAYNTAGIENGHVEFDTKTLRPTYKLRIGSAGSSHAFSISERLGMPAPVLDKARELRSRAQDVDMEAVLTKLNNQVKQMDEEQALLEEKLAAVKRHEEDLRREKEKIASRRQDIVEAGRREATELKRNLRLEAERIIRELKQQSAEDSARERAKAIDKARRAIQQISLPDMAGPKRDPVDPKRLKTGQTVYINSLGGLGTVEEIKGRRLTVSVRGMTVRVGITDISAPYLEEVRQEKQAERRAAAASSFRPVRTGRVATELNIIGKTGSEAVPEVSRFLDQALAAGFSPVRIIHGKGSGALRRQVHDYLDTLPFVRSYHLEDAQNGGAGVTLVIF</sequence>
<dbReference type="GO" id="GO:0019843">
    <property type="term" value="F:rRNA binding"/>
    <property type="evidence" value="ECO:0007669"/>
    <property type="project" value="UniProtKB-UniRule"/>
</dbReference>
<dbReference type="InterPro" id="IPR027417">
    <property type="entry name" value="P-loop_NTPase"/>
</dbReference>
<evidence type="ECO:0000259" key="9">
    <source>
        <dbReference type="PROSITE" id="PS50828"/>
    </source>
</evidence>
<dbReference type="Pfam" id="PF01713">
    <property type="entry name" value="Smr"/>
    <property type="match status" value="1"/>
</dbReference>
<dbReference type="InterPro" id="IPR036063">
    <property type="entry name" value="Smr_dom_sf"/>
</dbReference>
<accession>G9YKF0</accession>
<dbReference type="InterPro" id="IPR036187">
    <property type="entry name" value="DNA_mismatch_repair_MutS_sf"/>
</dbReference>
<dbReference type="EMBL" id="AGCJ01000102">
    <property type="protein sequence ID" value="EHM37212.1"/>
    <property type="molecule type" value="Genomic_DNA"/>
</dbReference>
<dbReference type="PIRSF" id="PIRSF005814">
    <property type="entry name" value="MutS_YshD"/>
    <property type="match status" value="1"/>
</dbReference>
<feature type="binding site" evidence="7">
    <location>
        <begin position="332"/>
        <end position="339"/>
    </location>
    <ligand>
        <name>ATP</name>
        <dbReference type="ChEBI" id="CHEBI:30616"/>
    </ligand>
</feature>
<dbReference type="GO" id="GO:0006298">
    <property type="term" value="P:mismatch repair"/>
    <property type="evidence" value="ECO:0007669"/>
    <property type="project" value="InterPro"/>
</dbReference>
<dbReference type="GO" id="GO:0043023">
    <property type="term" value="F:ribosomal large subunit binding"/>
    <property type="evidence" value="ECO:0007669"/>
    <property type="project" value="UniProtKB-UniRule"/>
</dbReference>
<dbReference type="eggNOG" id="COG1193">
    <property type="taxonomic scope" value="Bacteria"/>
</dbReference>
<dbReference type="SMART" id="SM00533">
    <property type="entry name" value="MUTSd"/>
    <property type="match status" value="1"/>
</dbReference>
<dbReference type="InterPro" id="IPR005747">
    <property type="entry name" value="MutS2"/>
</dbReference>
<dbReference type="Proteomes" id="UP000005481">
    <property type="component" value="Unassembled WGS sequence"/>
</dbReference>
<dbReference type="STRING" id="861450.HMPREF0080_02160"/>
<dbReference type="InterPro" id="IPR002625">
    <property type="entry name" value="Smr_dom"/>
</dbReference>
<dbReference type="GO" id="GO:0004519">
    <property type="term" value="F:endonuclease activity"/>
    <property type="evidence" value="ECO:0007669"/>
    <property type="project" value="UniProtKB-UniRule"/>
</dbReference>
<dbReference type="SMART" id="SM00534">
    <property type="entry name" value="MUTSac"/>
    <property type="match status" value="1"/>
</dbReference>
<evidence type="ECO:0000256" key="5">
    <source>
        <dbReference type="ARBA" id="ARBA00022884"/>
    </source>
</evidence>
<feature type="coiled-coil region" evidence="8">
    <location>
        <begin position="521"/>
        <end position="598"/>
    </location>
</feature>
<feature type="domain" description="Smr" evidence="9">
    <location>
        <begin position="713"/>
        <end position="787"/>
    </location>
</feature>
<dbReference type="PANTHER" id="PTHR48466">
    <property type="entry name" value="OS10G0509000 PROTEIN-RELATED"/>
    <property type="match status" value="1"/>
</dbReference>
<keyword evidence="2 7" id="KW-0547">Nucleotide-binding</keyword>
<dbReference type="NCBIfam" id="TIGR01069">
    <property type="entry name" value="mutS2"/>
    <property type="match status" value="1"/>
</dbReference>
<dbReference type="PANTHER" id="PTHR48466:SF2">
    <property type="entry name" value="OS10G0509000 PROTEIN"/>
    <property type="match status" value="1"/>
</dbReference>
<evidence type="ECO:0000256" key="6">
    <source>
        <dbReference type="ARBA" id="ARBA00023125"/>
    </source>
</evidence>
<comment type="function">
    <text evidence="7">Endonuclease that is involved in the suppression of homologous recombination and thus may have a key role in the control of bacterial genetic diversity.</text>
</comment>
<dbReference type="GO" id="GO:0072344">
    <property type="term" value="P:rescue of stalled ribosome"/>
    <property type="evidence" value="ECO:0007669"/>
    <property type="project" value="UniProtKB-UniRule"/>
</dbReference>
<organism evidence="10 11">
    <name type="scientific">Anaeroglobus geminatus F0357</name>
    <dbReference type="NCBI Taxonomy" id="861450"/>
    <lineage>
        <taxon>Bacteria</taxon>
        <taxon>Bacillati</taxon>
        <taxon>Bacillota</taxon>
        <taxon>Negativicutes</taxon>
        <taxon>Veillonellales</taxon>
        <taxon>Veillonellaceae</taxon>
        <taxon>Anaeroglobus</taxon>
    </lineage>
</organism>
<dbReference type="PROSITE" id="PS50828">
    <property type="entry name" value="SMR"/>
    <property type="match status" value="1"/>
</dbReference>
<dbReference type="Pfam" id="PF00488">
    <property type="entry name" value="MutS_V"/>
    <property type="match status" value="1"/>
</dbReference>
<proteinExistence type="inferred from homology"/>
<dbReference type="InterPro" id="IPR007696">
    <property type="entry name" value="DNA_mismatch_repair_MutS_core"/>
</dbReference>
<keyword evidence="8" id="KW-0175">Coiled coil</keyword>
<evidence type="ECO:0000313" key="11">
    <source>
        <dbReference type="Proteomes" id="UP000005481"/>
    </source>
</evidence>
<dbReference type="EC" id="3.1.-.-" evidence="7"/>
<dbReference type="Gene3D" id="3.40.50.300">
    <property type="entry name" value="P-loop containing nucleotide triphosphate hydrolases"/>
    <property type="match status" value="1"/>
</dbReference>
<dbReference type="InterPro" id="IPR000432">
    <property type="entry name" value="DNA_mismatch_repair_MutS_C"/>
</dbReference>
<dbReference type="GO" id="GO:0016887">
    <property type="term" value="F:ATP hydrolysis activity"/>
    <property type="evidence" value="ECO:0007669"/>
    <property type="project" value="InterPro"/>
</dbReference>
<dbReference type="SUPFAM" id="SSF52540">
    <property type="entry name" value="P-loop containing nucleoside triphosphate hydrolases"/>
    <property type="match status" value="1"/>
</dbReference>
<evidence type="ECO:0000256" key="8">
    <source>
        <dbReference type="SAM" id="Coils"/>
    </source>
</evidence>
<evidence type="ECO:0000256" key="4">
    <source>
        <dbReference type="ARBA" id="ARBA00022840"/>
    </source>
</evidence>
<dbReference type="OrthoDB" id="9808166at2"/>
<protein>
    <recommendedName>
        <fullName evidence="7">Endonuclease MutS2</fullName>
        <ecNumber evidence="7">3.1.-.-</ecNumber>
    </recommendedName>
    <alternativeName>
        <fullName evidence="7">Ribosome-associated protein quality control-upstream factor</fullName>
        <shortName evidence="7">RQC-upstream factor</shortName>
        <shortName evidence="7">RqcU</shortName>
        <ecNumber evidence="7">3.6.4.-</ecNumber>
    </alternativeName>
</protein>
<name>G9YKF0_9FIRM</name>
<comment type="subunit">
    <text evidence="7">Homodimer. Binds to stalled ribosomes, contacting rRNA.</text>
</comment>
<keyword evidence="1 7" id="KW-0699">rRNA-binding</keyword>
<comment type="similarity">
    <text evidence="7">Belongs to the DNA mismatch repair MutS family. MutS2 subfamily.</text>
</comment>
<dbReference type="GO" id="GO:0030983">
    <property type="term" value="F:mismatched DNA binding"/>
    <property type="evidence" value="ECO:0007669"/>
    <property type="project" value="InterPro"/>
</dbReference>
<keyword evidence="5 7" id="KW-0694">RNA-binding</keyword>
<dbReference type="AlphaFoldDB" id="G9YKF0"/>
<keyword evidence="7" id="KW-0540">Nuclease</keyword>
<reference evidence="10 11" key="1">
    <citation type="submission" date="2011-08" db="EMBL/GenBank/DDBJ databases">
        <authorList>
            <person name="Weinstock G."/>
            <person name="Sodergren E."/>
            <person name="Clifton S."/>
            <person name="Fulton L."/>
            <person name="Fulton B."/>
            <person name="Courtney L."/>
            <person name="Fronick C."/>
            <person name="Harrison M."/>
            <person name="Strong C."/>
            <person name="Farmer C."/>
            <person name="Delahaunty K."/>
            <person name="Markovic C."/>
            <person name="Hall O."/>
            <person name="Minx P."/>
            <person name="Tomlinson C."/>
            <person name="Mitreva M."/>
            <person name="Hou S."/>
            <person name="Chen J."/>
            <person name="Wollam A."/>
            <person name="Pepin K.H."/>
            <person name="Johnson M."/>
            <person name="Bhonagiri V."/>
            <person name="Zhang X."/>
            <person name="Suruliraj S."/>
            <person name="Warren W."/>
            <person name="Chinwalla A."/>
            <person name="Mardis E.R."/>
            <person name="Wilson R.K."/>
        </authorList>
    </citation>
    <scope>NUCLEOTIDE SEQUENCE [LARGE SCALE GENOMIC DNA]</scope>
    <source>
        <strain evidence="10 11">F0357</strain>
    </source>
</reference>
<dbReference type="PATRIC" id="fig|861450.3.peg.1983"/>
<dbReference type="Gene3D" id="3.30.1370.110">
    <property type="match status" value="1"/>
</dbReference>
<comment type="function">
    <text evidence="7">Acts as a ribosome collision sensor, splitting the ribosome into its 2 subunits. Detects stalled/collided 70S ribosomes which it binds and splits by an ATP-hydrolysis driven conformational change. Acts upstream of the ribosome quality control system (RQC), a ribosome-associated complex that mediates the extraction of incompletely synthesized nascent chains from stalled ribosomes and their subsequent degradation. Probably generates substrates for RQC.</text>
</comment>
<dbReference type="GO" id="GO:0045910">
    <property type="term" value="P:negative regulation of DNA recombination"/>
    <property type="evidence" value="ECO:0007669"/>
    <property type="project" value="InterPro"/>
</dbReference>
<dbReference type="GO" id="GO:0140664">
    <property type="term" value="F:ATP-dependent DNA damage sensor activity"/>
    <property type="evidence" value="ECO:0007669"/>
    <property type="project" value="InterPro"/>
</dbReference>
<keyword evidence="6 7" id="KW-0238">DNA-binding</keyword>
<dbReference type="EC" id="3.6.4.-" evidence="7"/>
<gene>
    <name evidence="7" type="primary">mutS2</name>
    <name evidence="7" type="synonym">rqcU</name>
    <name evidence="10" type="ORF">HMPREF0080_02160</name>
</gene>
<dbReference type="InterPro" id="IPR045076">
    <property type="entry name" value="MutS"/>
</dbReference>
<evidence type="ECO:0000313" key="10">
    <source>
        <dbReference type="EMBL" id="EHM37212.1"/>
    </source>
</evidence>
<keyword evidence="3 7" id="KW-0378">Hydrolase</keyword>
<dbReference type="HAMAP" id="MF_00092">
    <property type="entry name" value="MutS2"/>
    <property type="match status" value="1"/>
</dbReference>
<keyword evidence="7" id="KW-0255">Endonuclease</keyword>
<evidence type="ECO:0000256" key="7">
    <source>
        <dbReference type="HAMAP-Rule" id="MF_00092"/>
    </source>
</evidence>
<dbReference type="SMART" id="SM00463">
    <property type="entry name" value="SMR"/>
    <property type="match status" value="1"/>
</dbReference>
<keyword evidence="11" id="KW-1185">Reference proteome</keyword>
<keyword evidence="4 7" id="KW-0067">ATP-binding</keyword>
<comment type="caution">
    <text evidence="10">The sequence shown here is derived from an EMBL/GenBank/DDBJ whole genome shotgun (WGS) entry which is preliminary data.</text>
</comment>
<evidence type="ECO:0000256" key="3">
    <source>
        <dbReference type="ARBA" id="ARBA00022801"/>
    </source>
</evidence>